<dbReference type="AlphaFoldDB" id="A0A8D1ZTK1"/>
<keyword evidence="9 15" id="KW-0472">Membrane</keyword>
<dbReference type="CDD" id="cd17491">
    <property type="entry name" value="MFS_MFSD12"/>
    <property type="match status" value="1"/>
</dbReference>
<feature type="region of interest" description="Disordered" evidence="14">
    <location>
        <begin position="111"/>
        <end position="153"/>
    </location>
</feature>
<dbReference type="InterPro" id="IPR036259">
    <property type="entry name" value="MFS_trans_sf"/>
</dbReference>
<dbReference type="PANTHER" id="PTHR11328">
    <property type="entry name" value="MAJOR FACILITATOR SUPERFAMILY DOMAIN-CONTAINING PROTEIN"/>
    <property type="match status" value="1"/>
</dbReference>
<dbReference type="GO" id="GO:0015293">
    <property type="term" value="F:symporter activity"/>
    <property type="evidence" value="ECO:0007669"/>
    <property type="project" value="InterPro"/>
</dbReference>
<evidence type="ECO:0000256" key="1">
    <source>
        <dbReference type="ARBA" id="ARBA00004155"/>
    </source>
</evidence>
<feature type="transmembrane region" description="Helical" evidence="15">
    <location>
        <begin position="541"/>
        <end position="562"/>
    </location>
</feature>
<keyword evidence="8" id="KW-0470">Melanin biosynthesis</keyword>
<dbReference type="Pfam" id="PF13347">
    <property type="entry name" value="MFS_2"/>
    <property type="match status" value="1"/>
</dbReference>
<reference evidence="16" key="1">
    <citation type="submission" date="2025-08" db="UniProtKB">
        <authorList>
            <consortium name="Ensembl"/>
        </authorList>
    </citation>
    <scope>IDENTIFICATION</scope>
</reference>
<feature type="transmembrane region" description="Helical" evidence="15">
    <location>
        <begin position="505"/>
        <end position="529"/>
    </location>
</feature>
<dbReference type="Proteomes" id="UP000694725">
    <property type="component" value="Unplaced"/>
</dbReference>
<dbReference type="FunFam" id="1.20.1250.20:FF:000206">
    <property type="entry name" value="Major facilitator superfamily domain containing 12"/>
    <property type="match status" value="1"/>
</dbReference>
<evidence type="ECO:0000256" key="9">
    <source>
        <dbReference type="ARBA" id="ARBA00023136"/>
    </source>
</evidence>
<evidence type="ECO:0000256" key="2">
    <source>
        <dbReference type="ARBA" id="ARBA00008335"/>
    </source>
</evidence>
<protein>
    <recommendedName>
        <fullName evidence="13">Major facilitator superfamily domain-containing protein 12</fullName>
    </recommendedName>
</protein>
<dbReference type="PANTHER" id="PTHR11328:SF28">
    <property type="entry name" value="MAJOR FACILITATOR SUPERFAMILY DOMAIN-CONTAINING PROTEIN 12"/>
    <property type="match status" value="1"/>
</dbReference>
<dbReference type="InterPro" id="IPR039672">
    <property type="entry name" value="MFS_2"/>
</dbReference>
<accession>A0A8D1ZTK1</accession>
<feature type="transmembrane region" description="Helical" evidence="15">
    <location>
        <begin position="164"/>
        <end position="186"/>
    </location>
</feature>
<evidence type="ECO:0000313" key="17">
    <source>
        <dbReference type="Proteomes" id="UP000694725"/>
    </source>
</evidence>
<feature type="transmembrane region" description="Helical" evidence="15">
    <location>
        <begin position="451"/>
        <end position="469"/>
    </location>
</feature>
<dbReference type="GO" id="GO:0042438">
    <property type="term" value="P:melanin biosynthetic process"/>
    <property type="evidence" value="ECO:0007669"/>
    <property type="project" value="UniProtKB-KW"/>
</dbReference>
<feature type="transmembrane region" description="Helical" evidence="15">
    <location>
        <begin position="239"/>
        <end position="263"/>
    </location>
</feature>
<evidence type="ECO:0000256" key="7">
    <source>
        <dbReference type="ARBA" id="ARBA00022990"/>
    </source>
</evidence>
<feature type="transmembrane region" description="Helical" evidence="15">
    <location>
        <begin position="582"/>
        <end position="606"/>
    </location>
</feature>
<keyword evidence="10" id="KW-0458">Lysosome</keyword>
<comment type="similarity">
    <text evidence="2">Belongs to the major facilitator superfamily.</text>
</comment>
<evidence type="ECO:0000256" key="13">
    <source>
        <dbReference type="ARBA" id="ARBA00074284"/>
    </source>
</evidence>
<keyword evidence="6 15" id="KW-1133">Transmembrane helix</keyword>
<name>A0A8D1ZTK1_PIG</name>
<organism evidence="16 17">
    <name type="scientific">Sus scrofa</name>
    <name type="common">Pig</name>
    <dbReference type="NCBI Taxonomy" id="9823"/>
    <lineage>
        <taxon>Eukaryota</taxon>
        <taxon>Metazoa</taxon>
        <taxon>Chordata</taxon>
        <taxon>Craniata</taxon>
        <taxon>Vertebrata</taxon>
        <taxon>Euteleostomi</taxon>
        <taxon>Mammalia</taxon>
        <taxon>Eutheria</taxon>
        <taxon>Laurasiatheria</taxon>
        <taxon>Artiodactyla</taxon>
        <taxon>Suina</taxon>
        <taxon>Suidae</taxon>
        <taxon>Sus</taxon>
    </lineage>
</organism>
<dbReference type="Ensembl" id="ENSSSCT00065090297.1">
    <property type="protein sequence ID" value="ENSSSCP00065039484.1"/>
    <property type="gene ID" value="ENSSSCG00065065752.1"/>
</dbReference>
<sequence length="663" mass="71351">MAWAWRLVSDEGRLWRRPPPPREGVLQTTVRVMGARTPRPCRCRVSRPRSPPEATPLLVMIGSRFPARGSDCWKRPPLPGFPAPPGLSLWSTGSATLKPLGGARWADAAAAQGQRAADSLGSKRGGPSAGAPRPAQAGRAAMGPGPPTAGAGAPPRPLSLVARLSYAVGHFLNDLCASMWFTYLLLYLHSVRAYSSRGAGLLLLLGQVADGLCTPLVGFEVDRAAGRCARFGPRKAWHLVGTICVLLSFPFIFSPCLGCGATTPEWAALLYYGPFIVIFQFGWAATQIAHLSLIPELVTNDHEKVELTALRYAFTVVANITVYGAAWLLLHLQGSPHMESTQDINDQLGVQDVPVFRNLSLLVVGIGAVFSLLFHLGTREGRRRQVEEPDEHGPLLAPATARPLLLWKHWLQEPAFYQVGLLYMSTRLIVNLSQTYMAMYLTYSLNLPKKFIATIPLVMYLSGFFSSFLMKPINKCIGRNMTYFVGLLVILAFAAWVALTNELGVAVYVAAVLLGTGCATILVTSLAMTADLIGPHTHSGAFVYGAMSFSDKVANGLAVMAIQSLHPCSLELCCRACVSFYHWVMVAVTGGVGVAATLCLCSLLIWPIRLQNCELWATSAATGGRSGTGTGPTLANSTPIPFSSRGLWSPTLTLSHGPLLYAN</sequence>
<evidence type="ECO:0000256" key="4">
    <source>
        <dbReference type="ARBA" id="ARBA00022692"/>
    </source>
</evidence>
<comment type="subcellular location">
    <subcellularLocation>
        <location evidence="1">Lysosome membrane</location>
        <topology evidence="1">Multi-pass membrane protein</topology>
    </subcellularLocation>
    <subcellularLocation>
        <location evidence="12">Melanosome membrane</location>
        <topology evidence="12">Multi-pass membrane protein</topology>
    </subcellularLocation>
</comment>
<evidence type="ECO:0000256" key="10">
    <source>
        <dbReference type="ARBA" id="ARBA00023228"/>
    </source>
</evidence>
<comment type="catalytic activity">
    <reaction evidence="11">
        <text>L-cysteine(in) = L-cysteine(out)</text>
        <dbReference type="Rhea" id="RHEA:29655"/>
        <dbReference type="ChEBI" id="CHEBI:35235"/>
    </reaction>
    <physiologicalReaction direction="left-to-right" evidence="11">
        <dbReference type="Rhea" id="RHEA:29656"/>
    </physiologicalReaction>
</comment>
<feature type="transmembrane region" description="Helical" evidence="15">
    <location>
        <begin position="428"/>
        <end position="445"/>
    </location>
</feature>
<evidence type="ECO:0000256" key="5">
    <source>
        <dbReference type="ARBA" id="ARBA00022970"/>
    </source>
</evidence>
<feature type="transmembrane region" description="Helical" evidence="15">
    <location>
        <begin position="481"/>
        <end position="499"/>
    </location>
</feature>
<evidence type="ECO:0000256" key="11">
    <source>
        <dbReference type="ARBA" id="ARBA00036494"/>
    </source>
</evidence>
<evidence type="ECO:0000256" key="8">
    <source>
        <dbReference type="ARBA" id="ARBA00023101"/>
    </source>
</evidence>
<proteinExistence type="inferred from homology"/>
<feature type="transmembrane region" description="Helical" evidence="15">
    <location>
        <begin position="355"/>
        <end position="376"/>
    </location>
</feature>
<dbReference type="GO" id="GO:0043474">
    <property type="term" value="P:pigment metabolic process involved in pigmentation"/>
    <property type="evidence" value="ECO:0007669"/>
    <property type="project" value="UniProtKB-ARBA"/>
</dbReference>
<feature type="transmembrane region" description="Helical" evidence="15">
    <location>
        <begin position="269"/>
        <end position="289"/>
    </location>
</feature>
<dbReference type="GO" id="GO:0005765">
    <property type="term" value="C:lysosomal membrane"/>
    <property type="evidence" value="ECO:0007669"/>
    <property type="project" value="UniProtKB-SubCell"/>
</dbReference>
<dbReference type="Gene3D" id="1.20.1250.20">
    <property type="entry name" value="MFS general substrate transporter like domains"/>
    <property type="match status" value="2"/>
</dbReference>
<keyword evidence="3" id="KW-0813">Transport</keyword>
<evidence type="ECO:0000256" key="3">
    <source>
        <dbReference type="ARBA" id="ARBA00022448"/>
    </source>
</evidence>
<evidence type="ECO:0000256" key="6">
    <source>
        <dbReference type="ARBA" id="ARBA00022989"/>
    </source>
</evidence>
<keyword evidence="4 15" id="KW-0812">Transmembrane</keyword>
<dbReference type="FunFam" id="1.20.1250.20:FF:000219">
    <property type="entry name" value="major facilitator superfamily domain-containing protein 12 isoform X3"/>
    <property type="match status" value="1"/>
</dbReference>
<feature type="transmembrane region" description="Helical" evidence="15">
    <location>
        <begin position="309"/>
        <end position="330"/>
    </location>
</feature>
<dbReference type="SUPFAM" id="SSF103473">
    <property type="entry name" value="MFS general substrate transporter"/>
    <property type="match status" value="1"/>
</dbReference>
<keyword evidence="7" id="KW-0007">Acetylation</keyword>
<dbReference type="GO" id="GO:0033162">
    <property type="term" value="C:melanosome membrane"/>
    <property type="evidence" value="ECO:0007669"/>
    <property type="project" value="UniProtKB-SubCell"/>
</dbReference>
<keyword evidence="5" id="KW-0029">Amino-acid transport</keyword>
<evidence type="ECO:0000256" key="15">
    <source>
        <dbReference type="SAM" id="Phobius"/>
    </source>
</evidence>
<evidence type="ECO:0000256" key="12">
    <source>
        <dbReference type="ARBA" id="ARBA00060435"/>
    </source>
</evidence>
<evidence type="ECO:0000256" key="14">
    <source>
        <dbReference type="SAM" id="MobiDB-lite"/>
    </source>
</evidence>
<dbReference type="GO" id="GO:0008643">
    <property type="term" value="P:carbohydrate transport"/>
    <property type="evidence" value="ECO:0007669"/>
    <property type="project" value="InterPro"/>
</dbReference>
<dbReference type="GO" id="GO:0006865">
    <property type="term" value="P:amino acid transport"/>
    <property type="evidence" value="ECO:0007669"/>
    <property type="project" value="UniProtKB-KW"/>
</dbReference>
<evidence type="ECO:0000313" key="16">
    <source>
        <dbReference type="Ensembl" id="ENSSSCP00065039484.1"/>
    </source>
</evidence>
<feature type="compositionally biased region" description="Low complexity" evidence="14">
    <location>
        <begin position="129"/>
        <end position="153"/>
    </location>
</feature>